<dbReference type="RefSeq" id="WP_158739821.1">
    <property type="nucleotide sequence ID" value="NZ_JAFBEP010000001.1"/>
</dbReference>
<evidence type="ECO:0000313" key="2">
    <source>
        <dbReference type="Proteomes" id="UP000483018"/>
    </source>
</evidence>
<name>A0A7C8HFF8_9FIRM</name>
<evidence type="ECO:0008006" key="3">
    <source>
        <dbReference type="Google" id="ProtNLM"/>
    </source>
</evidence>
<dbReference type="Pfam" id="PF05130">
    <property type="entry name" value="FlgN"/>
    <property type="match status" value="1"/>
</dbReference>
<dbReference type="AlphaFoldDB" id="A0A7C8HFF8"/>
<dbReference type="InterPro" id="IPR007809">
    <property type="entry name" value="FlgN-like"/>
</dbReference>
<evidence type="ECO:0000313" key="1">
    <source>
        <dbReference type="EMBL" id="KAE9635574.1"/>
    </source>
</evidence>
<dbReference type="Proteomes" id="UP000483018">
    <property type="component" value="Unassembled WGS sequence"/>
</dbReference>
<keyword evidence="2" id="KW-1185">Reference proteome</keyword>
<proteinExistence type="predicted"/>
<gene>
    <name evidence="1" type="ORF">GND95_05360</name>
</gene>
<dbReference type="GO" id="GO:0044780">
    <property type="term" value="P:bacterial-type flagellum assembly"/>
    <property type="evidence" value="ECO:0007669"/>
    <property type="project" value="InterPro"/>
</dbReference>
<sequence>MEINLLIQEMTLLGEKKIQLLKKAWELTEKQAQHCTEEQFFEFERLVNERQKCIDEMKTLDQSFEEKSSLLKKALSIHSLDEIDVNVYPVAQRLKKVREDIINHALRIKSLDDENKKVLEKLLHETSLELKKIRQGKAANQLYQYESPGSGGFYFDTKK</sequence>
<comment type="caution">
    <text evidence="1">The sequence shown here is derived from an EMBL/GenBank/DDBJ whole genome shotgun (WGS) entry which is preliminary data.</text>
</comment>
<reference evidence="1 2" key="1">
    <citation type="submission" date="2019-12" db="EMBL/GenBank/DDBJ databases">
        <title>Defluviitalea raffinosedens, isolated from a biogas fermenter, genome sequencing and characterization.</title>
        <authorList>
            <person name="Rettenmaier R."/>
            <person name="Schneider M."/>
            <person name="Neuhaus K."/>
            <person name="Liebl W."/>
            <person name="Zverlov V."/>
        </authorList>
    </citation>
    <scope>NUCLEOTIDE SEQUENCE [LARGE SCALE GENOMIC DNA]</scope>
    <source>
        <strain evidence="1 2">249c-K6</strain>
    </source>
</reference>
<organism evidence="1 2">
    <name type="scientific">Defluviitalea raffinosedens</name>
    <dbReference type="NCBI Taxonomy" id="1450156"/>
    <lineage>
        <taxon>Bacteria</taxon>
        <taxon>Bacillati</taxon>
        <taxon>Bacillota</taxon>
        <taxon>Clostridia</taxon>
        <taxon>Lachnospirales</taxon>
        <taxon>Defluviitaleaceae</taxon>
        <taxon>Defluviitalea</taxon>
    </lineage>
</organism>
<protein>
    <recommendedName>
        <fullName evidence="3">Flagellar protein FlgN</fullName>
    </recommendedName>
</protein>
<accession>A0A7C8HFF8</accession>
<dbReference type="EMBL" id="WSLF01000003">
    <property type="protein sequence ID" value="KAE9635574.1"/>
    <property type="molecule type" value="Genomic_DNA"/>
</dbReference>